<feature type="transmembrane region" description="Helical" evidence="10">
    <location>
        <begin position="141"/>
        <end position="162"/>
    </location>
</feature>
<dbReference type="EMBL" id="CM010721">
    <property type="protein sequence ID" value="RZC70367.1"/>
    <property type="molecule type" value="Genomic_DNA"/>
</dbReference>
<dbReference type="OrthoDB" id="1388414at2759"/>
<protein>
    <recommendedName>
        <fullName evidence="8">MLO-like protein</fullName>
    </recommendedName>
</protein>
<accession>A0A4Y7KBV2</accession>
<dbReference type="OMA" id="AIMQIVY"/>
<feature type="transmembrane region" description="Helical" evidence="10">
    <location>
        <begin position="59"/>
        <end position="76"/>
    </location>
</feature>
<evidence type="ECO:0000313" key="12">
    <source>
        <dbReference type="Proteomes" id="UP000316621"/>
    </source>
</evidence>
<evidence type="ECO:0000313" key="11">
    <source>
        <dbReference type="EMBL" id="RZC70367.1"/>
    </source>
</evidence>
<feature type="transmembrane region" description="Helical" evidence="10">
    <location>
        <begin position="389"/>
        <end position="414"/>
    </location>
</feature>
<feature type="transmembrane region" description="Helical" evidence="10">
    <location>
        <begin position="12"/>
        <end position="38"/>
    </location>
</feature>
<evidence type="ECO:0000256" key="3">
    <source>
        <dbReference type="ARBA" id="ARBA00022692"/>
    </source>
</evidence>
<keyword evidence="8" id="KW-0112">Calmodulin-binding</keyword>
<dbReference type="InterPro" id="IPR004326">
    <property type="entry name" value="Mlo"/>
</dbReference>
<gene>
    <name evidence="8" type="primary">MLO</name>
    <name evidence="11" type="ORF">C5167_033504</name>
</gene>
<dbReference type="PANTHER" id="PTHR31942:SF89">
    <property type="entry name" value="MLO-LIKE PROTEIN 3"/>
    <property type="match status" value="1"/>
</dbReference>
<feature type="compositionally biased region" description="Polar residues" evidence="9">
    <location>
        <begin position="466"/>
        <end position="481"/>
    </location>
</feature>
<dbReference type="Proteomes" id="UP000316621">
    <property type="component" value="Chromosome 7"/>
</dbReference>
<dbReference type="GO" id="GO:0016020">
    <property type="term" value="C:membrane"/>
    <property type="evidence" value="ECO:0007669"/>
    <property type="project" value="UniProtKB-SubCell"/>
</dbReference>
<feature type="region of interest" description="Disordered" evidence="9">
    <location>
        <begin position="441"/>
        <end position="481"/>
    </location>
</feature>
<dbReference type="Pfam" id="PF03094">
    <property type="entry name" value="Mlo"/>
    <property type="match status" value="1"/>
</dbReference>
<comment type="function">
    <text evidence="8">May be involved in modulation of pathogen defense and leaf cell death.</text>
</comment>
<evidence type="ECO:0000256" key="10">
    <source>
        <dbReference type="SAM" id="Phobius"/>
    </source>
</evidence>
<keyword evidence="3 8" id="KW-0812">Transmembrane</keyword>
<evidence type="ECO:0000256" key="2">
    <source>
        <dbReference type="ARBA" id="ARBA00006574"/>
    </source>
</evidence>
<proteinExistence type="inferred from homology"/>
<feature type="transmembrane region" description="Helical" evidence="10">
    <location>
        <begin position="350"/>
        <end position="374"/>
    </location>
</feature>
<sequence length="481" mass="54421">MAGGTTLENTPTWAVAVVSFCFISISLGLERLIHLLTAWLKKLGKKALIKALEKLKSEMMLLGFISLLLAATQGPISKICISHKVAETMLPCRKITSITETLLADSSSPAEDSAIPQPAIYDYCLSKGKVSLISQEGIGQLHIFIFVLAAMHVLYSVLAMALGNAKMRVWKVWEKETQTIEYQVHNDPNRFRYTRETSFGRRHVNSSTGTPFLLWTKCFFRQFFSSLAKVDYMTLRHGFIATHFSPSGNVKFDFQKYIEQSLEEDFKVVVGISPPLWFIVVIFLLVNVRGMHIYLWISVLPLILILALGTKLEVIVAKMAIKLGTENAITRGTPLVHPNDELFWFGHPGFLLHFLHLTLFMNAYEIAFFLWITYEFGLRSCYHDKIELIILRIVLAVTVQVLCSYITLPLYALVTQMGSHYKKTALEEQTAKLLKAWHEDVRKKQRQKLPQDKPISPRNVGPSRSKAGQKTDQADAQAQVS</sequence>
<evidence type="ECO:0000256" key="6">
    <source>
        <dbReference type="ARBA" id="ARBA00023136"/>
    </source>
</evidence>
<dbReference type="GO" id="GO:0006952">
    <property type="term" value="P:defense response"/>
    <property type="evidence" value="ECO:0007669"/>
    <property type="project" value="UniProtKB-KW"/>
</dbReference>
<feature type="transmembrane region" description="Helical" evidence="10">
    <location>
        <begin position="266"/>
        <end position="287"/>
    </location>
</feature>
<evidence type="ECO:0000256" key="1">
    <source>
        <dbReference type="ARBA" id="ARBA00004141"/>
    </source>
</evidence>
<keyword evidence="6 8" id="KW-0472">Membrane</keyword>
<name>A0A4Y7KBV2_PAPSO</name>
<evidence type="ECO:0000256" key="4">
    <source>
        <dbReference type="ARBA" id="ARBA00022821"/>
    </source>
</evidence>
<keyword evidence="7 8" id="KW-0568">Pathogenesis-related protein</keyword>
<dbReference type="PANTHER" id="PTHR31942">
    <property type="entry name" value="MLO-LIKE PROTEIN 1"/>
    <property type="match status" value="1"/>
</dbReference>
<dbReference type="Gramene" id="RZC70367">
    <property type="protein sequence ID" value="RZC70367"/>
    <property type="gene ID" value="C5167_033504"/>
</dbReference>
<evidence type="ECO:0000256" key="5">
    <source>
        <dbReference type="ARBA" id="ARBA00022989"/>
    </source>
</evidence>
<evidence type="ECO:0000256" key="7">
    <source>
        <dbReference type="ARBA" id="ARBA00023265"/>
    </source>
</evidence>
<feature type="transmembrane region" description="Helical" evidence="10">
    <location>
        <begin position="293"/>
        <end position="312"/>
    </location>
</feature>
<reference evidence="11 12" key="1">
    <citation type="journal article" date="2018" name="Science">
        <title>The opium poppy genome and morphinan production.</title>
        <authorList>
            <person name="Guo L."/>
            <person name="Winzer T."/>
            <person name="Yang X."/>
            <person name="Li Y."/>
            <person name="Ning Z."/>
            <person name="He Z."/>
            <person name="Teodor R."/>
            <person name="Lu Y."/>
            <person name="Bowser T.A."/>
            <person name="Graham I.A."/>
            <person name="Ye K."/>
        </authorList>
    </citation>
    <scope>NUCLEOTIDE SEQUENCE [LARGE SCALE GENOMIC DNA]</scope>
    <source>
        <strain evidence="12">cv. HN1</strain>
        <tissue evidence="11">Leaves</tissue>
    </source>
</reference>
<dbReference type="AlphaFoldDB" id="A0A4Y7KBV2"/>
<comment type="domain">
    <text evidence="8">The C-terminus contains a calmodulin-binding domain, which binds calmodulin in a calcium-dependent fashion.</text>
</comment>
<keyword evidence="5 8" id="KW-1133">Transmembrane helix</keyword>
<organism evidence="11 12">
    <name type="scientific">Papaver somniferum</name>
    <name type="common">Opium poppy</name>
    <dbReference type="NCBI Taxonomy" id="3469"/>
    <lineage>
        <taxon>Eukaryota</taxon>
        <taxon>Viridiplantae</taxon>
        <taxon>Streptophyta</taxon>
        <taxon>Embryophyta</taxon>
        <taxon>Tracheophyta</taxon>
        <taxon>Spermatophyta</taxon>
        <taxon>Magnoliopsida</taxon>
        <taxon>Ranunculales</taxon>
        <taxon>Papaveraceae</taxon>
        <taxon>Papaveroideae</taxon>
        <taxon>Papaver</taxon>
    </lineage>
</organism>
<comment type="similarity">
    <text evidence="2 8">Belongs to the MLO family.</text>
</comment>
<keyword evidence="4 8" id="KW-0611">Plant defense</keyword>
<evidence type="ECO:0000256" key="9">
    <source>
        <dbReference type="SAM" id="MobiDB-lite"/>
    </source>
</evidence>
<comment type="subcellular location">
    <subcellularLocation>
        <location evidence="1 8">Membrane</location>
        <topology evidence="1 8">Multi-pass membrane protein</topology>
    </subcellularLocation>
</comment>
<dbReference type="GO" id="GO:0005516">
    <property type="term" value="F:calmodulin binding"/>
    <property type="evidence" value="ECO:0007669"/>
    <property type="project" value="UniProtKB-KW"/>
</dbReference>
<evidence type="ECO:0000256" key="8">
    <source>
        <dbReference type="RuleBase" id="RU280816"/>
    </source>
</evidence>
<keyword evidence="12" id="KW-1185">Reference proteome</keyword>